<feature type="transmembrane region" description="Helical" evidence="1">
    <location>
        <begin position="134"/>
        <end position="157"/>
    </location>
</feature>
<dbReference type="RefSeq" id="WP_285969261.1">
    <property type="nucleotide sequence ID" value="NZ_CP127294.1"/>
</dbReference>
<keyword evidence="1" id="KW-0812">Transmembrane</keyword>
<name>A0A9Y2IGG6_9PSEU</name>
<dbReference type="Proteomes" id="UP001236014">
    <property type="component" value="Chromosome"/>
</dbReference>
<protein>
    <submittedName>
        <fullName evidence="3">DUF3592 domain-containing protein</fullName>
    </submittedName>
</protein>
<evidence type="ECO:0000259" key="2">
    <source>
        <dbReference type="Pfam" id="PF12158"/>
    </source>
</evidence>
<keyword evidence="1" id="KW-0472">Membrane</keyword>
<reference evidence="3 4" key="1">
    <citation type="submission" date="2023-06" db="EMBL/GenBank/DDBJ databases">
        <authorList>
            <person name="Oyuntsetseg B."/>
            <person name="Kim S.B."/>
        </authorList>
    </citation>
    <scope>NUCLEOTIDE SEQUENCE [LARGE SCALE GENOMIC DNA]</scope>
    <source>
        <strain evidence="3 4">2-15</strain>
    </source>
</reference>
<dbReference type="AlphaFoldDB" id="A0A9Y2IGG6"/>
<gene>
    <name evidence="3" type="ORF">QRX50_45585</name>
</gene>
<keyword evidence="4" id="KW-1185">Reference proteome</keyword>
<sequence length="253" mass="27519">MKHETTEADTAECDRVVHVRVRRAAVIAAVFLVALAASVFGAVRVFTAYDDLQLRGLVATGTVTGVHDSRRGPTSFDVEYSANGAHEESSFSVDSAETYSVGQVVSVRYDPADPADPAHAIADGQTAVFSREGLIALAALASLVVFVWFTLMSLAWVRRRRAVPGTGWHWAEAAQAPRRGDPVMTFLAAGSGIKAERTRYVRPGRFAIRPRPPTAGWLAGERKVLVLVVPASREGAKPSAYRLRRAQKPKRRR</sequence>
<dbReference type="KEGG" id="acab:QRX50_45585"/>
<evidence type="ECO:0000256" key="1">
    <source>
        <dbReference type="SAM" id="Phobius"/>
    </source>
</evidence>
<organism evidence="3 4">
    <name type="scientific">Amycolatopsis carbonis</name>
    <dbReference type="NCBI Taxonomy" id="715471"/>
    <lineage>
        <taxon>Bacteria</taxon>
        <taxon>Bacillati</taxon>
        <taxon>Actinomycetota</taxon>
        <taxon>Actinomycetes</taxon>
        <taxon>Pseudonocardiales</taxon>
        <taxon>Pseudonocardiaceae</taxon>
        <taxon>Amycolatopsis</taxon>
    </lineage>
</organism>
<keyword evidence="1" id="KW-1133">Transmembrane helix</keyword>
<evidence type="ECO:0000313" key="3">
    <source>
        <dbReference type="EMBL" id="WIX78546.1"/>
    </source>
</evidence>
<feature type="transmembrane region" description="Helical" evidence="1">
    <location>
        <begin position="24"/>
        <end position="46"/>
    </location>
</feature>
<proteinExistence type="predicted"/>
<dbReference type="InterPro" id="IPR021994">
    <property type="entry name" value="DUF3592"/>
</dbReference>
<evidence type="ECO:0000313" key="4">
    <source>
        <dbReference type="Proteomes" id="UP001236014"/>
    </source>
</evidence>
<feature type="domain" description="DUF3592" evidence="2">
    <location>
        <begin position="60"/>
        <end position="116"/>
    </location>
</feature>
<accession>A0A9Y2IGG6</accession>
<dbReference type="Pfam" id="PF12158">
    <property type="entry name" value="DUF3592"/>
    <property type="match status" value="1"/>
</dbReference>
<dbReference type="EMBL" id="CP127294">
    <property type="protein sequence ID" value="WIX78546.1"/>
    <property type="molecule type" value="Genomic_DNA"/>
</dbReference>